<evidence type="ECO:0000256" key="1">
    <source>
        <dbReference type="ARBA" id="ARBA00008857"/>
    </source>
</evidence>
<evidence type="ECO:0000256" key="2">
    <source>
        <dbReference type="ARBA" id="ARBA00023125"/>
    </source>
</evidence>
<reference evidence="5" key="1">
    <citation type="submission" date="2019-03" db="EMBL/GenBank/DDBJ databases">
        <title>Single cell metagenomics reveals metabolic interactions within the superorganism composed of flagellate Streblomastix strix and complex community of Bacteroidetes bacteria on its surface.</title>
        <authorList>
            <person name="Treitli S.C."/>
            <person name="Kolisko M."/>
            <person name="Husnik F."/>
            <person name="Keeling P."/>
            <person name="Hampl V."/>
        </authorList>
    </citation>
    <scope>NUCLEOTIDE SEQUENCE</scope>
    <source>
        <strain evidence="5">STM</strain>
    </source>
</reference>
<protein>
    <submittedName>
        <fullName evidence="5">Tyrosine recombinase XerC</fullName>
    </submittedName>
</protein>
<dbReference type="Pfam" id="PF17293">
    <property type="entry name" value="Arm-DNA-bind_5"/>
    <property type="match status" value="1"/>
</dbReference>
<dbReference type="InterPro" id="IPR010998">
    <property type="entry name" value="Integrase_recombinase_N"/>
</dbReference>
<dbReference type="Pfam" id="PF00589">
    <property type="entry name" value="Phage_integrase"/>
    <property type="match status" value="1"/>
</dbReference>
<dbReference type="InterPro" id="IPR035386">
    <property type="entry name" value="Arm-DNA-bind_5"/>
</dbReference>
<dbReference type="GO" id="GO:0015074">
    <property type="term" value="P:DNA integration"/>
    <property type="evidence" value="ECO:0007669"/>
    <property type="project" value="InterPro"/>
</dbReference>
<accession>A0A5J4Q8W3</accession>
<evidence type="ECO:0000256" key="3">
    <source>
        <dbReference type="ARBA" id="ARBA00023172"/>
    </source>
</evidence>
<sequence length="413" mass="47711">MNTELKVSFYLKRERKEERTSTGENPLYLIVGKIITGKTLAQFSTKLKVEERLWHVKSGRVAGKSHAATSLNREINKINLSIHTHYREILERTGKVTAAQVKNAFQGIATAQKTLLILFEEMMREFHSRIGIDRAASTYIQHEVLHKQLKSFLREKYQMEDIPLSELDLLFIEAFNYYLRVKRKMKPGTVRARIVLLNKVIRLALHRNFISRPPFEDFRMEKPQVQNRSLSAEELERLITIPVKSPTQSFIRDMFLFSTFTGISYADLKKLSWKDIIIEEDGSRWISTDRQKTKTTFHVKLLNIPVQIMERYRGLATGGKVFPPMSLGQVNVGLKKVAKKCGINRTLTFHLARHTFASQVCLSQGVPIESLSRMMGHKSIHITQRYAHLNPEKIGNDMKQLSLHLAGRFTHLK</sequence>
<dbReference type="GO" id="GO:0003677">
    <property type="term" value="F:DNA binding"/>
    <property type="evidence" value="ECO:0007669"/>
    <property type="project" value="UniProtKB-KW"/>
</dbReference>
<keyword evidence="3" id="KW-0233">DNA recombination</keyword>
<dbReference type="Gene3D" id="1.10.150.130">
    <property type="match status" value="1"/>
</dbReference>
<proteinExistence type="inferred from homology"/>
<dbReference type="InterPro" id="IPR050090">
    <property type="entry name" value="Tyrosine_recombinase_XerCD"/>
</dbReference>
<name>A0A5J4Q8W3_9ZZZZ</name>
<dbReference type="InterPro" id="IPR002104">
    <property type="entry name" value="Integrase_catalytic"/>
</dbReference>
<gene>
    <name evidence="5" type="ORF">EZS27_032760</name>
</gene>
<dbReference type="PROSITE" id="PS51898">
    <property type="entry name" value="TYR_RECOMBINASE"/>
    <property type="match status" value="1"/>
</dbReference>
<dbReference type="InterPro" id="IPR011010">
    <property type="entry name" value="DNA_brk_join_enz"/>
</dbReference>
<dbReference type="InterPro" id="IPR025269">
    <property type="entry name" value="SAM-like_dom"/>
</dbReference>
<dbReference type="AlphaFoldDB" id="A0A5J4Q8W3"/>
<feature type="domain" description="Tyr recombinase" evidence="4">
    <location>
        <begin position="225"/>
        <end position="399"/>
    </location>
</feature>
<dbReference type="PANTHER" id="PTHR30349">
    <property type="entry name" value="PHAGE INTEGRASE-RELATED"/>
    <property type="match status" value="1"/>
</dbReference>
<keyword evidence="2" id="KW-0238">DNA-binding</keyword>
<dbReference type="EMBL" id="SNRY01004667">
    <property type="protein sequence ID" value="KAA6317023.1"/>
    <property type="molecule type" value="Genomic_DNA"/>
</dbReference>
<comment type="caution">
    <text evidence="5">The sequence shown here is derived from an EMBL/GenBank/DDBJ whole genome shotgun (WGS) entry which is preliminary data.</text>
</comment>
<organism evidence="5">
    <name type="scientific">termite gut metagenome</name>
    <dbReference type="NCBI Taxonomy" id="433724"/>
    <lineage>
        <taxon>unclassified sequences</taxon>
        <taxon>metagenomes</taxon>
        <taxon>organismal metagenomes</taxon>
    </lineage>
</organism>
<comment type="similarity">
    <text evidence="1">Belongs to the 'phage' integrase family.</text>
</comment>
<dbReference type="GO" id="GO:0006310">
    <property type="term" value="P:DNA recombination"/>
    <property type="evidence" value="ECO:0007669"/>
    <property type="project" value="UniProtKB-KW"/>
</dbReference>
<dbReference type="SUPFAM" id="SSF56349">
    <property type="entry name" value="DNA breaking-rejoining enzymes"/>
    <property type="match status" value="1"/>
</dbReference>
<evidence type="ECO:0000259" key="4">
    <source>
        <dbReference type="PROSITE" id="PS51898"/>
    </source>
</evidence>
<dbReference type="PANTHER" id="PTHR30349:SF64">
    <property type="entry name" value="PROPHAGE INTEGRASE INTD-RELATED"/>
    <property type="match status" value="1"/>
</dbReference>
<dbReference type="InterPro" id="IPR013762">
    <property type="entry name" value="Integrase-like_cat_sf"/>
</dbReference>
<evidence type="ECO:0000313" key="5">
    <source>
        <dbReference type="EMBL" id="KAA6317023.1"/>
    </source>
</evidence>
<dbReference type="Pfam" id="PF13102">
    <property type="entry name" value="Phage_int_SAM_5"/>
    <property type="match status" value="1"/>
</dbReference>
<dbReference type="CDD" id="cd01185">
    <property type="entry name" value="INTN1_C_like"/>
    <property type="match status" value="1"/>
</dbReference>
<dbReference type="Gene3D" id="1.10.443.10">
    <property type="entry name" value="Intergrase catalytic core"/>
    <property type="match status" value="1"/>
</dbReference>